<name>A0ABC8V3Y1_9AQUA</name>
<accession>A0ABC8V3Y1</accession>
<keyword evidence="4" id="KW-1185">Reference proteome</keyword>
<evidence type="ECO:0000313" key="2">
    <source>
        <dbReference type="EMBL" id="CAK9145606.1"/>
    </source>
</evidence>
<evidence type="ECO:0000313" key="4">
    <source>
        <dbReference type="Proteomes" id="UP001642360"/>
    </source>
</evidence>
<sequence>MAPQADLTKIALEGFGFVDQVFGRKGRLPAPQRPPPQGAQRDCQYQYQPQPPYSVVYQKEDFSNTLEKSFQRRDSSERYYQHQTNEPCHVFVKPQASIANEKVNYYQHRQPREAYALVHHQVQAPVSAPKETVMDCSEAAKRFGGFLVTDYR</sequence>
<feature type="region of interest" description="Disordered" evidence="1">
    <location>
        <begin position="25"/>
        <end position="44"/>
    </location>
</feature>
<proteinExistence type="predicted"/>
<comment type="caution">
    <text evidence="3">The sequence shown here is derived from an EMBL/GenBank/DDBJ whole genome shotgun (WGS) entry which is preliminary data.</text>
</comment>
<evidence type="ECO:0000313" key="3">
    <source>
        <dbReference type="EMBL" id="CAK9187522.1"/>
    </source>
</evidence>
<dbReference type="PANTHER" id="PTHR33484">
    <property type="entry name" value="BNAC07G33360D PROTEIN"/>
    <property type="match status" value="1"/>
</dbReference>
<dbReference type="Proteomes" id="UP001642360">
    <property type="component" value="Unassembled WGS sequence"/>
</dbReference>
<dbReference type="EMBL" id="CAUOFW020001502">
    <property type="protein sequence ID" value="CAK9145606.1"/>
    <property type="molecule type" value="Genomic_DNA"/>
</dbReference>
<dbReference type="EMBL" id="CAUOFW020010013">
    <property type="protein sequence ID" value="CAK9187522.1"/>
    <property type="molecule type" value="Genomic_DNA"/>
</dbReference>
<protein>
    <submittedName>
        <fullName evidence="3">Uncharacterized protein</fullName>
    </submittedName>
</protein>
<gene>
    <name evidence="2" type="ORF">ILEXP_LOCUS13426</name>
    <name evidence="3" type="ORF">ILEXP_LOCUS58080</name>
</gene>
<organism evidence="3 4">
    <name type="scientific">Ilex paraguariensis</name>
    <name type="common">yerba mate</name>
    <dbReference type="NCBI Taxonomy" id="185542"/>
    <lineage>
        <taxon>Eukaryota</taxon>
        <taxon>Viridiplantae</taxon>
        <taxon>Streptophyta</taxon>
        <taxon>Embryophyta</taxon>
        <taxon>Tracheophyta</taxon>
        <taxon>Spermatophyta</taxon>
        <taxon>Magnoliopsida</taxon>
        <taxon>eudicotyledons</taxon>
        <taxon>Gunneridae</taxon>
        <taxon>Pentapetalae</taxon>
        <taxon>asterids</taxon>
        <taxon>campanulids</taxon>
        <taxon>Aquifoliales</taxon>
        <taxon>Aquifoliaceae</taxon>
        <taxon>Ilex</taxon>
    </lineage>
</organism>
<dbReference type="AlphaFoldDB" id="A0ABC8V3Y1"/>
<reference evidence="3 4" key="1">
    <citation type="submission" date="2024-02" db="EMBL/GenBank/DDBJ databases">
        <authorList>
            <person name="Vignale AGUSTIN F."/>
            <person name="Sosa J E."/>
            <person name="Modenutti C."/>
        </authorList>
    </citation>
    <scope>NUCLEOTIDE SEQUENCE [LARGE SCALE GENOMIC DNA]</scope>
</reference>
<evidence type="ECO:0000256" key="1">
    <source>
        <dbReference type="SAM" id="MobiDB-lite"/>
    </source>
</evidence>